<keyword evidence="7 10" id="KW-0626">Porin</keyword>
<comment type="domain">
    <text evidence="10">Consists of 16-stranded beta-barrel sheets, with large surface-exposed loops, that form a transmembrane pore at the center of each barrel. The pore is partially ocluded by a peptide loop that folds into the pore lumen.</text>
</comment>
<keyword evidence="2 10" id="KW-0813">Transport</keyword>
<evidence type="ECO:0000256" key="7">
    <source>
        <dbReference type="ARBA" id="ARBA00023114"/>
    </source>
</evidence>
<protein>
    <recommendedName>
        <fullName evidence="10">Porin</fullName>
    </recommendedName>
</protein>
<keyword evidence="8 10" id="KW-0472">Membrane</keyword>
<comment type="subcellular location">
    <subcellularLocation>
        <location evidence="10">Cell outer membrane</location>
        <topology evidence="10">Multi-pass membrane protein</topology>
    </subcellularLocation>
</comment>
<evidence type="ECO:0000313" key="12">
    <source>
        <dbReference type="Proteomes" id="UP000601789"/>
    </source>
</evidence>
<dbReference type="SUPFAM" id="SSF56935">
    <property type="entry name" value="Porins"/>
    <property type="match status" value="1"/>
</dbReference>
<dbReference type="InterPro" id="IPR003684">
    <property type="entry name" value="Porin_alphabac"/>
</dbReference>
<evidence type="ECO:0000256" key="1">
    <source>
        <dbReference type="ARBA" id="ARBA00009521"/>
    </source>
</evidence>
<feature type="chain" id="PRO_5045013597" description="Porin" evidence="10">
    <location>
        <begin position="23"/>
        <end position="344"/>
    </location>
</feature>
<evidence type="ECO:0000256" key="10">
    <source>
        <dbReference type="RuleBase" id="RU364005"/>
    </source>
</evidence>
<comment type="similarity">
    <text evidence="1 10">Belongs to the alphaproteobacteria porin family.</text>
</comment>
<name>A0ABS0SE57_9HYPH</name>
<evidence type="ECO:0000256" key="2">
    <source>
        <dbReference type="ARBA" id="ARBA00022448"/>
    </source>
</evidence>
<reference evidence="11 12" key="1">
    <citation type="submission" date="2020-10" db="EMBL/GenBank/DDBJ databases">
        <title>Aquamicrobium zhengzhouensis sp. nov., a exopolysaccharide producing bacterium isolated from farmland soil.</title>
        <authorList>
            <person name="Wang X."/>
        </authorList>
    </citation>
    <scope>NUCLEOTIDE SEQUENCE [LARGE SCALE GENOMIC DNA]</scope>
    <source>
        <strain evidence="12">cd-1</strain>
    </source>
</reference>
<evidence type="ECO:0000256" key="6">
    <source>
        <dbReference type="ARBA" id="ARBA00023065"/>
    </source>
</evidence>
<evidence type="ECO:0000256" key="3">
    <source>
        <dbReference type="ARBA" id="ARBA00022452"/>
    </source>
</evidence>
<evidence type="ECO:0000256" key="9">
    <source>
        <dbReference type="ARBA" id="ARBA00023237"/>
    </source>
</evidence>
<feature type="signal peptide" evidence="10">
    <location>
        <begin position="1"/>
        <end position="22"/>
    </location>
</feature>
<dbReference type="RefSeq" id="WP_198476111.1">
    <property type="nucleotide sequence ID" value="NZ_JADGMQ010000004.1"/>
</dbReference>
<keyword evidence="4 10" id="KW-0812">Transmembrane</keyword>
<comment type="caution">
    <text evidence="11">The sequence shown here is derived from an EMBL/GenBank/DDBJ whole genome shotgun (WGS) entry which is preliminary data.</text>
</comment>
<organism evidence="11 12">
    <name type="scientific">Aquamicrobium zhengzhouense</name>
    <dbReference type="NCBI Taxonomy" id="2781738"/>
    <lineage>
        <taxon>Bacteria</taxon>
        <taxon>Pseudomonadati</taxon>
        <taxon>Pseudomonadota</taxon>
        <taxon>Alphaproteobacteria</taxon>
        <taxon>Hyphomicrobiales</taxon>
        <taxon>Phyllobacteriaceae</taxon>
        <taxon>Aquamicrobium</taxon>
    </lineage>
</organism>
<dbReference type="EMBL" id="JADGMQ010000004">
    <property type="protein sequence ID" value="MBI1620708.1"/>
    <property type="molecule type" value="Genomic_DNA"/>
</dbReference>
<dbReference type="Pfam" id="PF02530">
    <property type="entry name" value="Porin_2"/>
    <property type="match status" value="1"/>
</dbReference>
<evidence type="ECO:0000256" key="4">
    <source>
        <dbReference type="ARBA" id="ARBA00022692"/>
    </source>
</evidence>
<proteinExistence type="inferred from homology"/>
<evidence type="ECO:0000313" key="11">
    <source>
        <dbReference type="EMBL" id="MBI1620708.1"/>
    </source>
</evidence>
<keyword evidence="12" id="KW-1185">Reference proteome</keyword>
<gene>
    <name evidence="11" type="ORF">IOD40_08540</name>
</gene>
<evidence type="ECO:0000256" key="8">
    <source>
        <dbReference type="ARBA" id="ARBA00023136"/>
    </source>
</evidence>
<comment type="function">
    <text evidence="10">Forms passive diffusion pores that allow small molecular weight hydrophilic materials across the outer membrane.</text>
</comment>
<keyword evidence="9 10" id="KW-0998">Cell outer membrane</keyword>
<keyword evidence="6 10" id="KW-0406">Ion transport</keyword>
<accession>A0ABS0SE57</accession>
<dbReference type="Proteomes" id="UP000601789">
    <property type="component" value="Unassembled WGS sequence"/>
</dbReference>
<keyword evidence="3 10" id="KW-1134">Transmembrane beta strand</keyword>
<evidence type="ECO:0000256" key="5">
    <source>
        <dbReference type="ARBA" id="ARBA00022729"/>
    </source>
</evidence>
<keyword evidence="5 10" id="KW-0732">Signal</keyword>
<sequence>MNIKGLLVSSAAAVVAVSGAHAADAIIIAEPEPMEYVRICDTYGTGYFYIPGTETCLKIGGYLRYQMEYQKERGADYRFGKLARFAPQFTAKNATEWGTLTSFAQVNFDWASNGEWFASGPGQNTNLEHVYISLDNGTTSFLVGRTDTPFYEFLGYWAGPTLHEGTYSGGNRAQVRLSYDAGNGLGFVVAAVENNNTSQFDPGIEAGVKFDQNWGWIAGAVAYDTDAEQFAARAGVGVNFTPSISASLHFMYADDSRTGMYDLYDAWFASVANQAEWSVLAGLSAGLTDKVSLNGHVQYFDTEEWTAAANVAWTPVNGLTITPEIAYESVTRNTMGLLRFQRNF</sequence>